<protein>
    <submittedName>
        <fullName evidence="2">Uncharacterized protein</fullName>
    </submittedName>
</protein>
<dbReference type="Proteomes" id="UP001497516">
    <property type="component" value="Chromosome 1"/>
</dbReference>
<dbReference type="GO" id="GO:0005634">
    <property type="term" value="C:nucleus"/>
    <property type="evidence" value="ECO:0007669"/>
    <property type="project" value="TreeGrafter"/>
</dbReference>
<proteinExistence type="predicted"/>
<dbReference type="GO" id="GO:0048578">
    <property type="term" value="P:positive regulation of long-day photoperiodism, flowering"/>
    <property type="evidence" value="ECO:0007669"/>
    <property type="project" value="InterPro"/>
</dbReference>
<keyword evidence="3" id="KW-1185">Reference proteome</keyword>
<name>A0AAV2CMB4_9ROSI</name>
<organism evidence="2 3">
    <name type="scientific">Linum trigynum</name>
    <dbReference type="NCBI Taxonomy" id="586398"/>
    <lineage>
        <taxon>Eukaryota</taxon>
        <taxon>Viridiplantae</taxon>
        <taxon>Streptophyta</taxon>
        <taxon>Embryophyta</taxon>
        <taxon>Tracheophyta</taxon>
        <taxon>Spermatophyta</taxon>
        <taxon>Magnoliopsida</taxon>
        <taxon>eudicotyledons</taxon>
        <taxon>Gunneridae</taxon>
        <taxon>Pentapetalae</taxon>
        <taxon>rosids</taxon>
        <taxon>fabids</taxon>
        <taxon>Malpighiales</taxon>
        <taxon>Linaceae</taxon>
        <taxon>Linum</taxon>
    </lineage>
</organism>
<dbReference type="EMBL" id="OZ034813">
    <property type="protein sequence ID" value="CAL1356866.1"/>
    <property type="molecule type" value="Genomic_DNA"/>
</dbReference>
<feature type="region of interest" description="Disordered" evidence="1">
    <location>
        <begin position="1"/>
        <end position="23"/>
    </location>
</feature>
<dbReference type="Gene3D" id="2.170.150.80">
    <property type="entry name" value="NAC domain"/>
    <property type="match status" value="1"/>
</dbReference>
<feature type="region of interest" description="Disordered" evidence="1">
    <location>
        <begin position="422"/>
        <end position="457"/>
    </location>
</feature>
<dbReference type="GO" id="GO:0043565">
    <property type="term" value="F:sequence-specific DNA binding"/>
    <property type="evidence" value="ECO:0007669"/>
    <property type="project" value="TreeGrafter"/>
</dbReference>
<dbReference type="PANTHER" id="PTHR33873">
    <property type="entry name" value="TRANSCRIPTION FACTOR VOZ1"/>
    <property type="match status" value="1"/>
</dbReference>
<gene>
    <name evidence="2" type="ORF">LTRI10_LOCUS4536</name>
</gene>
<dbReference type="InterPro" id="IPR036093">
    <property type="entry name" value="NAC_dom_sf"/>
</dbReference>
<dbReference type="PANTHER" id="PTHR33873:SF15">
    <property type="entry name" value="TRANSCRIPTION FACTOR VOZ2"/>
    <property type="match status" value="1"/>
</dbReference>
<reference evidence="2 3" key="1">
    <citation type="submission" date="2024-04" db="EMBL/GenBank/DDBJ databases">
        <authorList>
            <person name="Fracassetti M."/>
        </authorList>
    </citation>
    <scope>NUCLEOTIDE SEQUENCE [LARGE SCALE GENOMIC DNA]</scope>
</reference>
<sequence length="457" mass="51026">MQKDKKSNCSSTSHRQLKDNVKHRLNDLQERFSNLQAARREGRQRDVVVLEEQVSQSLREWNAEVEAPSPASSLLAGDLGSFSDELNRYLQLYEEEDDATSPLTQFAVLDPQHGIQQNTESLPLGDLTAYHGSFGNADTLKQDFEGLDQPSGFSDEFESIMVKTPDMNTFLEGDNFILDEALGHGLYIGNNTNDVCENSTECSKPSYVSPPPSAFMGPKCALWDCTRPAKGSEPYKDYCNSFHGELAVSEGCPGTRPILRPKGIGVKDNFLFDALTARIQGNDVGIPQCEGAANAKSPWNATELFDLSLCEGETVREWLFFDKPRRAYDSGSRKQRSLPDYSGRWHESRKQDMTLGCQKRSYYMDPQPSCSEEWHLYEYQVKNSDASCALYKLEFKLVEGKKTPKGKVSKDSLTDLQIGMERLTAHGTPNSSVKSTATADSRKTESSRDSPLQQSAK</sequence>
<evidence type="ECO:0000313" key="3">
    <source>
        <dbReference type="Proteomes" id="UP001497516"/>
    </source>
</evidence>
<dbReference type="SUPFAM" id="SSF101941">
    <property type="entry name" value="NAC domain"/>
    <property type="match status" value="1"/>
</dbReference>
<accession>A0AAV2CMB4</accession>
<feature type="compositionally biased region" description="Polar residues" evidence="1">
    <location>
        <begin position="427"/>
        <end position="439"/>
    </location>
</feature>
<evidence type="ECO:0000313" key="2">
    <source>
        <dbReference type="EMBL" id="CAL1356866.1"/>
    </source>
</evidence>
<dbReference type="InterPro" id="IPR039277">
    <property type="entry name" value="VOZ1/VOZ2"/>
</dbReference>
<dbReference type="GO" id="GO:0045893">
    <property type="term" value="P:positive regulation of DNA-templated transcription"/>
    <property type="evidence" value="ECO:0007669"/>
    <property type="project" value="TreeGrafter"/>
</dbReference>
<evidence type="ECO:0000256" key="1">
    <source>
        <dbReference type="SAM" id="MobiDB-lite"/>
    </source>
</evidence>
<dbReference type="AlphaFoldDB" id="A0AAV2CMB4"/>